<evidence type="ECO:0000313" key="4">
    <source>
        <dbReference type="Proteomes" id="UP000285961"/>
    </source>
</evidence>
<gene>
    <name evidence="3" type="ORF">C4532_07220</name>
</gene>
<keyword evidence="3" id="KW-0808">Transferase</keyword>
<name>A0A419F132_9BACT</name>
<dbReference type="Gene3D" id="3.40.47.10">
    <property type="match status" value="1"/>
</dbReference>
<dbReference type="AlphaFoldDB" id="A0A419F132"/>
<dbReference type="Pfam" id="PF00108">
    <property type="entry name" value="Thiolase_N"/>
    <property type="match status" value="1"/>
</dbReference>
<dbReference type="Proteomes" id="UP000285961">
    <property type="component" value="Unassembled WGS sequence"/>
</dbReference>
<comment type="caution">
    <text evidence="3">The sequence shown here is derived from an EMBL/GenBank/DDBJ whole genome shotgun (WGS) entry which is preliminary data.</text>
</comment>
<dbReference type="SUPFAM" id="SSF53901">
    <property type="entry name" value="Thiolase-like"/>
    <property type="match status" value="1"/>
</dbReference>
<reference evidence="3 4" key="1">
    <citation type="journal article" date="2017" name="ISME J.">
        <title>Energy and carbon metabolisms in a deep terrestrial subsurface fluid microbial community.</title>
        <authorList>
            <person name="Momper L."/>
            <person name="Jungbluth S.P."/>
            <person name="Lee M.D."/>
            <person name="Amend J.P."/>
        </authorList>
    </citation>
    <scope>NUCLEOTIDE SEQUENCE [LARGE SCALE GENOMIC DNA]</scope>
    <source>
        <strain evidence="3">SURF_17</strain>
    </source>
</reference>
<dbReference type="PANTHER" id="PTHR42870">
    <property type="entry name" value="ACETYL-COA C-ACETYLTRANSFERASE"/>
    <property type="match status" value="1"/>
</dbReference>
<dbReference type="Pfam" id="PF22691">
    <property type="entry name" value="Thiolase_C_1"/>
    <property type="match status" value="1"/>
</dbReference>
<organism evidence="3 4">
    <name type="scientific">Candidatus Abyssobacteria bacterium SURF_17</name>
    <dbReference type="NCBI Taxonomy" id="2093361"/>
    <lineage>
        <taxon>Bacteria</taxon>
        <taxon>Pseudomonadati</taxon>
        <taxon>Candidatus Hydrogenedentota</taxon>
        <taxon>Candidatus Abyssobacteria</taxon>
    </lineage>
</organism>
<dbReference type="InterPro" id="IPR002155">
    <property type="entry name" value="Thiolase"/>
</dbReference>
<dbReference type="InterPro" id="IPR016039">
    <property type="entry name" value="Thiolase-like"/>
</dbReference>
<accession>A0A419F132</accession>
<dbReference type="PIRSF" id="PIRSF000429">
    <property type="entry name" value="Ac-CoA_Ac_transf"/>
    <property type="match status" value="1"/>
</dbReference>
<evidence type="ECO:0000259" key="2">
    <source>
        <dbReference type="Pfam" id="PF22691"/>
    </source>
</evidence>
<dbReference type="InterPro" id="IPR055140">
    <property type="entry name" value="Thiolase_C_2"/>
</dbReference>
<evidence type="ECO:0000313" key="3">
    <source>
        <dbReference type="EMBL" id="RJP71659.1"/>
    </source>
</evidence>
<dbReference type="EMBL" id="QZKI01000056">
    <property type="protein sequence ID" value="RJP71659.1"/>
    <property type="molecule type" value="Genomic_DNA"/>
</dbReference>
<dbReference type="InterPro" id="IPR020616">
    <property type="entry name" value="Thiolase_N"/>
</dbReference>
<feature type="domain" description="Thiolase N-terminal" evidence="1">
    <location>
        <begin position="10"/>
        <end position="222"/>
    </location>
</feature>
<proteinExistence type="predicted"/>
<evidence type="ECO:0000259" key="1">
    <source>
        <dbReference type="Pfam" id="PF00108"/>
    </source>
</evidence>
<dbReference type="GO" id="GO:0003988">
    <property type="term" value="F:acetyl-CoA C-acyltransferase activity"/>
    <property type="evidence" value="ECO:0007669"/>
    <property type="project" value="UniProtKB-ARBA"/>
</dbReference>
<protein>
    <submittedName>
        <fullName evidence="3">Acetyl-CoA acetyltransferase</fullName>
    </submittedName>
</protein>
<feature type="domain" description="Thiolase C-terminal" evidence="2">
    <location>
        <begin position="250"/>
        <end position="379"/>
    </location>
</feature>
<dbReference type="CDD" id="cd00829">
    <property type="entry name" value="SCP-x_thiolase"/>
    <property type="match status" value="1"/>
</dbReference>
<dbReference type="NCBIfam" id="NF004810">
    <property type="entry name" value="PRK06157.1"/>
    <property type="match status" value="1"/>
</dbReference>
<dbReference type="PANTHER" id="PTHR42870:SF1">
    <property type="entry name" value="NON-SPECIFIC LIPID-TRANSFER PROTEIN-LIKE 2"/>
    <property type="match status" value="1"/>
</dbReference>
<sequence length="391" mass="42179">MGQSIRDKVAIIGMGCSKFGERWDSDATDLMVEAAYEAYEDAGIDPKDIEAAWLGTVQSGMTGQPAAAALKLDYVPITRVENACCTATDAFRNAVYAVAAGVHDIVLAIGVEKLKDTGWTGLGGFGLPGSSMVEANTPPPVQFALAATRYSYHYKIPMDELKRTLARIAVKNHKNGALNPKAHFQKEIKLEQALRAPMVAYPLGLFDCCGVSDGGAAAILTTPELAKKFRDDYVLVKGIGMAVGGQQGMLQDDYDFVHFEENVRASQMAYKEAGIKDPLEEIDHAMVHDCFTITELIITEDLGFAPRGKGPECHETGMFDKDGQLAINVDGGLKCFGHPIGASGIRMIYEVYKQLQGKAGPRQRKNPKLGLTHNLGGRPGSFTCTVAIFGR</sequence>